<evidence type="ECO:0000313" key="4">
    <source>
        <dbReference type="Proteomes" id="UP000460626"/>
    </source>
</evidence>
<dbReference type="EMBL" id="WTYH01000001">
    <property type="protein sequence ID" value="MXO92009.1"/>
    <property type="molecule type" value="Genomic_DNA"/>
</dbReference>
<dbReference type="AlphaFoldDB" id="A0A845A316"/>
<dbReference type="OrthoDB" id="7429191at2"/>
<comment type="caution">
    <text evidence="3">The sequence shown here is derived from an EMBL/GenBank/DDBJ whole genome shotgun (WGS) entry which is preliminary data.</text>
</comment>
<proteinExistence type="predicted"/>
<evidence type="ECO:0000256" key="1">
    <source>
        <dbReference type="SAM" id="Coils"/>
    </source>
</evidence>
<evidence type="ECO:0000256" key="2">
    <source>
        <dbReference type="SAM" id="SignalP"/>
    </source>
</evidence>
<feature type="signal peptide" evidence="2">
    <location>
        <begin position="1"/>
        <end position="17"/>
    </location>
</feature>
<organism evidence="3 4">
    <name type="scientific">Aurantiacibacter arachoides</name>
    <dbReference type="NCBI Taxonomy" id="1850444"/>
    <lineage>
        <taxon>Bacteria</taxon>
        <taxon>Pseudomonadati</taxon>
        <taxon>Pseudomonadota</taxon>
        <taxon>Alphaproteobacteria</taxon>
        <taxon>Sphingomonadales</taxon>
        <taxon>Erythrobacteraceae</taxon>
        <taxon>Aurantiacibacter</taxon>
    </lineage>
</organism>
<accession>A0A845A316</accession>
<evidence type="ECO:0000313" key="3">
    <source>
        <dbReference type="EMBL" id="MXO92009.1"/>
    </source>
</evidence>
<feature type="coiled-coil region" evidence="1">
    <location>
        <begin position="57"/>
        <end position="84"/>
    </location>
</feature>
<keyword evidence="1" id="KW-0175">Coiled coil</keyword>
<sequence>MKKLALALATPAALVLAACGSSTDASEDAVADTVEVPADEAMVNVPEPVVDTRATTEAQAEEVIEETQQTAEEAADDAQAAVDDVLDAAAAADAAQNAAAAAE</sequence>
<keyword evidence="4" id="KW-1185">Reference proteome</keyword>
<name>A0A845A316_9SPHN</name>
<dbReference type="Proteomes" id="UP000460626">
    <property type="component" value="Unassembled WGS sequence"/>
</dbReference>
<dbReference type="RefSeq" id="WP_131451421.1">
    <property type="nucleotide sequence ID" value="NZ_BMJK01000001.1"/>
</dbReference>
<reference evidence="3 4" key="1">
    <citation type="submission" date="2019-12" db="EMBL/GenBank/DDBJ databases">
        <title>Genomic-based taxomic classification of the family Erythrobacteraceae.</title>
        <authorList>
            <person name="Xu L."/>
        </authorList>
    </citation>
    <scope>NUCLEOTIDE SEQUENCE [LARGE SCALE GENOMIC DNA]</scope>
    <source>
        <strain evidence="3 4">RC4-10-4</strain>
    </source>
</reference>
<dbReference type="PROSITE" id="PS51257">
    <property type="entry name" value="PROKAR_LIPOPROTEIN"/>
    <property type="match status" value="1"/>
</dbReference>
<feature type="chain" id="PRO_5032554563" evidence="2">
    <location>
        <begin position="18"/>
        <end position="103"/>
    </location>
</feature>
<protein>
    <submittedName>
        <fullName evidence="3">Uncharacterized protein</fullName>
    </submittedName>
</protein>
<gene>
    <name evidence="3" type="ORF">GRI62_00120</name>
</gene>
<keyword evidence="2" id="KW-0732">Signal</keyword>